<dbReference type="AlphaFoldDB" id="A0A2G2VA93"/>
<evidence type="ECO:0000256" key="1">
    <source>
        <dbReference type="SAM" id="MobiDB-lite"/>
    </source>
</evidence>
<protein>
    <submittedName>
        <fullName evidence="2">Uncharacterized protein</fullName>
    </submittedName>
</protein>
<feature type="region of interest" description="Disordered" evidence="1">
    <location>
        <begin position="167"/>
        <end position="188"/>
    </location>
</feature>
<reference evidence="2 3" key="1">
    <citation type="journal article" date="2017" name="Genome Biol.">
        <title>New reference genome sequences of hot pepper reveal the massive evolution of plant disease-resistance genes by retroduplication.</title>
        <authorList>
            <person name="Kim S."/>
            <person name="Park J."/>
            <person name="Yeom S.I."/>
            <person name="Kim Y.M."/>
            <person name="Seo E."/>
            <person name="Kim K.T."/>
            <person name="Kim M.S."/>
            <person name="Lee J.M."/>
            <person name="Cheong K."/>
            <person name="Shin H.S."/>
            <person name="Kim S.B."/>
            <person name="Han K."/>
            <person name="Lee J."/>
            <person name="Park M."/>
            <person name="Lee H.A."/>
            <person name="Lee H.Y."/>
            <person name="Lee Y."/>
            <person name="Oh S."/>
            <person name="Lee J.H."/>
            <person name="Choi E."/>
            <person name="Choi E."/>
            <person name="Lee S.E."/>
            <person name="Jeon J."/>
            <person name="Kim H."/>
            <person name="Choi G."/>
            <person name="Song H."/>
            <person name="Lee J."/>
            <person name="Lee S.C."/>
            <person name="Kwon J.K."/>
            <person name="Lee H.Y."/>
            <person name="Koo N."/>
            <person name="Hong Y."/>
            <person name="Kim R.W."/>
            <person name="Kang W.H."/>
            <person name="Huh J.H."/>
            <person name="Kang B.C."/>
            <person name="Yang T.J."/>
            <person name="Lee Y.H."/>
            <person name="Bennetzen J.L."/>
            <person name="Choi D."/>
        </authorList>
    </citation>
    <scope>NUCLEOTIDE SEQUENCE [LARGE SCALE GENOMIC DNA]</scope>
    <source>
        <strain evidence="3">cv. PBC81</strain>
    </source>
</reference>
<accession>A0A2G2VA93</accession>
<evidence type="ECO:0000313" key="3">
    <source>
        <dbReference type="Proteomes" id="UP000224567"/>
    </source>
</evidence>
<keyword evidence="3" id="KW-1185">Reference proteome</keyword>
<evidence type="ECO:0000313" key="2">
    <source>
        <dbReference type="EMBL" id="PHT29859.1"/>
    </source>
</evidence>
<comment type="caution">
    <text evidence="2">The sequence shown here is derived from an EMBL/GenBank/DDBJ whole genome shotgun (WGS) entry which is preliminary data.</text>
</comment>
<dbReference type="EMBL" id="MLFT02000078">
    <property type="protein sequence ID" value="PHT29859.1"/>
    <property type="molecule type" value="Genomic_DNA"/>
</dbReference>
<gene>
    <name evidence="2" type="ORF">CQW23_30553</name>
</gene>
<proteinExistence type="predicted"/>
<organism evidence="2 3">
    <name type="scientific">Capsicum baccatum</name>
    <name type="common">Peruvian pepper</name>
    <dbReference type="NCBI Taxonomy" id="33114"/>
    <lineage>
        <taxon>Eukaryota</taxon>
        <taxon>Viridiplantae</taxon>
        <taxon>Streptophyta</taxon>
        <taxon>Embryophyta</taxon>
        <taxon>Tracheophyta</taxon>
        <taxon>Spermatophyta</taxon>
        <taxon>Magnoliopsida</taxon>
        <taxon>eudicotyledons</taxon>
        <taxon>Gunneridae</taxon>
        <taxon>Pentapetalae</taxon>
        <taxon>asterids</taxon>
        <taxon>lamiids</taxon>
        <taxon>Solanales</taxon>
        <taxon>Solanaceae</taxon>
        <taxon>Solanoideae</taxon>
        <taxon>Capsiceae</taxon>
        <taxon>Capsicum</taxon>
    </lineage>
</organism>
<dbReference type="Proteomes" id="UP000224567">
    <property type="component" value="Unassembled WGS sequence"/>
</dbReference>
<sequence>MTLALCGVVLTSRHLEGVLSSCSDLMKLNIEFSELPSKLQLTGTVIDVVILDCDGGKEIDLHAAYLRTLEYKIRNDYSYIFGDHARDLPNQVKSLTLEFIPDQDDFPIANPTEIKTFRKLTILRLVPVTSHGILQIFELSKLLGDFPLLQSLTFAVFKVASLMERTRSRRPPPSLKEMDRESPPRASRIVLDGHQWSRNIGHFTKSEVSCPTDLGRHETGHRILREPHVAHKHYGSTTPINHSTVPPQTLWNLPHVLAQFPSM</sequence>
<dbReference type="OrthoDB" id="1932213at2759"/>
<reference evidence="3" key="2">
    <citation type="journal article" date="2017" name="J. Anim. Genet.">
        <title>Multiple reference genome sequences of hot pepper reveal the massive evolution of plant disease resistance genes by retroduplication.</title>
        <authorList>
            <person name="Kim S."/>
            <person name="Park J."/>
            <person name="Yeom S.-I."/>
            <person name="Kim Y.-M."/>
            <person name="Seo E."/>
            <person name="Kim K.-T."/>
            <person name="Kim M.-S."/>
            <person name="Lee J.M."/>
            <person name="Cheong K."/>
            <person name="Shin H.-S."/>
            <person name="Kim S.-B."/>
            <person name="Han K."/>
            <person name="Lee J."/>
            <person name="Park M."/>
            <person name="Lee H.-A."/>
            <person name="Lee H.-Y."/>
            <person name="Lee Y."/>
            <person name="Oh S."/>
            <person name="Lee J.H."/>
            <person name="Choi E."/>
            <person name="Choi E."/>
            <person name="Lee S.E."/>
            <person name="Jeon J."/>
            <person name="Kim H."/>
            <person name="Choi G."/>
            <person name="Song H."/>
            <person name="Lee J."/>
            <person name="Lee S.-C."/>
            <person name="Kwon J.-K."/>
            <person name="Lee H.-Y."/>
            <person name="Koo N."/>
            <person name="Hong Y."/>
            <person name="Kim R.W."/>
            <person name="Kang W.-H."/>
            <person name="Huh J.H."/>
            <person name="Kang B.-C."/>
            <person name="Yang T.-J."/>
            <person name="Lee Y.-H."/>
            <person name="Bennetzen J.L."/>
            <person name="Choi D."/>
        </authorList>
    </citation>
    <scope>NUCLEOTIDE SEQUENCE [LARGE SCALE GENOMIC DNA]</scope>
    <source>
        <strain evidence="3">cv. PBC81</strain>
    </source>
</reference>
<name>A0A2G2VA93_CAPBA</name>